<comment type="caution">
    <text evidence="6">The sequence shown here is derived from an EMBL/GenBank/DDBJ whole genome shotgun (WGS) entry which is preliminary data.</text>
</comment>
<dbReference type="EMBL" id="BONY01000119">
    <property type="protein sequence ID" value="GIH11116.1"/>
    <property type="molecule type" value="Genomic_DNA"/>
</dbReference>
<dbReference type="GO" id="GO:0030649">
    <property type="term" value="P:aminoglycoside antibiotic catabolic process"/>
    <property type="evidence" value="ECO:0007669"/>
    <property type="project" value="TreeGrafter"/>
</dbReference>
<feature type="binding site" evidence="4">
    <location>
        <begin position="117"/>
        <end position="118"/>
    </location>
    <ligand>
        <name>acetyl-CoA</name>
        <dbReference type="ChEBI" id="CHEBI:57288"/>
    </ligand>
</feature>
<reference evidence="6" key="1">
    <citation type="submission" date="2021-01" db="EMBL/GenBank/DDBJ databases">
        <title>Whole genome shotgun sequence of Rhizocola hellebori NBRC 109834.</title>
        <authorList>
            <person name="Komaki H."/>
            <person name="Tamura T."/>
        </authorList>
    </citation>
    <scope>NUCLEOTIDE SEQUENCE</scope>
    <source>
        <strain evidence="6">NBRC 109834</strain>
    </source>
</reference>
<accession>A0A8J3QI79</accession>
<evidence type="ECO:0000313" key="7">
    <source>
        <dbReference type="Proteomes" id="UP000612899"/>
    </source>
</evidence>
<dbReference type="PANTHER" id="PTHR37817">
    <property type="entry name" value="N-ACETYLTRANSFERASE EIS"/>
    <property type="match status" value="1"/>
</dbReference>
<evidence type="ECO:0000256" key="2">
    <source>
        <dbReference type="ARBA" id="ARBA00022679"/>
    </source>
</evidence>
<dbReference type="AlphaFoldDB" id="A0A8J3QI79"/>
<comment type="subunit">
    <text evidence="4">Homohexamer; trimer of dimers.</text>
</comment>
<dbReference type="Gene3D" id="3.40.630.30">
    <property type="match status" value="2"/>
</dbReference>
<sequence length="407" mass="44799">MSFTVRAATPDDHDEILRTVMTAFHDSMEENEVSDAERQVFEAERSLIALDGEEVVGHAGIYTRDLTVPGSVIPAAFVTMVGVRGTHRRQGIASTLLRQQLVDVRATGEAVALLWASEGRIYQRYGYGMATRRLRLAIDTREARLLEPRAKDSRIRGGAPADLLPDIVEAYELVRAERPGYISRNKQWWDFVLADPASRRYGGGPRRAIVHYGQSGPDGYAFYRVKQQWNELGPDGVVQVNNVVAANPVAYRELWRFLLDMDLTRTVSVGFAAIDEPILDMVNEPRRLGATLSDGLWLRIVNVIDALSARRYAAPLDLVLQVEDQLFPQNTGKFRITGLKTGAHCVLTTDQPDLVLDIATLSALYLGGGSAGGLAAAGRIQELRPGAVAEAHAAFTWHHAPAGVEMF</sequence>
<dbReference type="Pfam" id="PF13530">
    <property type="entry name" value="SCP2_2"/>
    <property type="match status" value="1"/>
</dbReference>
<feature type="domain" description="N-acetyltransferase" evidence="5">
    <location>
        <begin position="3"/>
        <end position="147"/>
    </location>
</feature>
<keyword evidence="2 4" id="KW-0808">Transferase</keyword>
<dbReference type="InterPro" id="IPR025559">
    <property type="entry name" value="Eis_dom"/>
</dbReference>
<dbReference type="PANTHER" id="PTHR37817:SF1">
    <property type="entry name" value="N-ACETYLTRANSFERASE EIS"/>
    <property type="match status" value="1"/>
</dbReference>
<dbReference type="InterPro" id="IPR051554">
    <property type="entry name" value="Acetyltransferase_Eis"/>
</dbReference>
<protein>
    <submittedName>
        <fullName evidence="6">UPF0256 protein</fullName>
    </submittedName>
</protein>
<dbReference type="InterPro" id="IPR022902">
    <property type="entry name" value="NAcTrfase_Eis"/>
</dbReference>
<dbReference type="Gene3D" id="3.30.1050.10">
    <property type="entry name" value="SCP2 sterol-binding domain"/>
    <property type="match status" value="1"/>
</dbReference>
<dbReference type="Pfam" id="PF17668">
    <property type="entry name" value="Acetyltransf_17"/>
    <property type="match status" value="1"/>
</dbReference>
<comment type="similarity">
    <text evidence="1 4">Belongs to the acetyltransferase Eis family.</text>
</comment>
<keyword evidence="7" id="KW-1185">Reference proteome</keyword>
<dbReference type="InterPro" id="IPR036527">
    <property type="entry name" value="SCP2_sterol-bd_dom_sf"/>
</dbReference>
<feature type="active site" description="Proton acceptor; via carboxylate" evidence="4">
    <location>
        <position position="407"/>
    </location>
</feature>
<dbReference type="SUPFAM" id="SSF55729">
    <property type="entry name" value="Acyl-CoA N-acyltransferases (Nat)"/>
    <property type="match status" value="1"/>
</dbReference>
<dbReference type="InterPro" id="IPR000182">
    <property type="entry name" value="GNAT_dom"/>
</dbReference>
<dbReference type="SUPFAM" id="SSF55718">
    <property type="entry name" value="SCP-like"/>
    <property type="match status" value="1"/>
</dbReference>
<feature type="binding site" evidence="4">
    <location>
        <begin position="81"/>
        <end position="83"/>
    </location>
    <ligand>
        <name>acetyl-CoA</name>
        <dbReference type="ChEBI" id="CHEBI:57288"/>
    </ligand>
</feature>
<dbReference type="HAMAP" id="MF_01812">
    <property type="entry name" value="Eis"/>
    <property type="match status" value="1"/>
</dbReference>
<dbReference type="NCBIfam" id="NF002367">
    <property type="entry name" value="PRK01346.1-4"/>
    <property type="match status" value="1"/>
</dbReference>
<feature type="binding site" evidence="4">
    <location>
        <begin position="89"/>
        <end position="94"/>
    </location>
    <ligand>
        <name>acetyl-CoA</name>
        <dbReference type="ChEBI" id="CHEBI:57288"/>
    </ligand>
</feature>
<organism evidence="6 7">
    <name type="scientific">Rhizocola hellebori</name>
    <dbReference type="NCBI Taxonomy" id="1392758"/>
    <lineage>
        <taxon>Bacteria</taxon>
        <taxon>Bacillati</taxon>
        <taxon>Actinomycetota</taxon>
        <taxon>Actinomycetes</taxon>
        <taxon>Micromonosporales</taxon>
        <taxon>Micromonosporaceae</taxon>
        <taxon>Rhizocola</taxon>
    </lineage>
</organism>
<feature type="active site" description="Proton donor" evidence="4">
    <location>
        <position position="122"/>
    </location>
</feature>
<dbReference type="Pfam" id="PF13527">
    <property type="entry name" value="Acetyltransf_9"/>
    <property type="match status" value="1"/>
</dbReference>
<dbReference type="RefSeq" id="WP_203914836.1">
    <property type="nucleotide sequence ID" value="NZ_BONY01000119.1"/>
</dbReference>
<dbReference type="GO" id="GO:0034069">
    <property type="term" value="F:aminoglycoside N-acetyltransferase activity"/>
    <property type="evidence" value="ECO:0007669"/>
    <property type="project" value="TreeGrafter"/>
</dbReference>
<dbReference type="Proteomes" id="UP000612899">
    <property type="component" value="Unassembled WGS sequence"/>
</dbReference>
<evidence type="ECO:0000256" key="1">
    <source>
        <dbReference type="ARBA" id="ARBA00009213"/>
    </source>
</evidence>
<keyword evidence="3 4" id="KW-0012">Acyltransferase</keyword>
<evidence type="ECO:0000256" key="3">
    <source>
        <dbReference type="ARBA" id="ARBA00023315"/>
    </source>
</evidence>
<evidence type="ECO:0000259" key="5">
    <source>
        <dbReference type="PROSITE" id="PS51186"/>
    </source>
</evidence>
<name>A0A8J3QI79_9ACTN</name>
<dbReference type="InterPro" id="IPR016181">
    <property type="entry name" value="Acyl_CoA_acyltransferase"/>
</dbReference>
<evidence type="ECO:0000256" key="4">
    <source>
        <dbReference type="HAMAP-Rule" id="MF_01812"/>
    </source>
</evidence>
<dbReference type="InterPro" id="IPR041380">
    <property type="entry name" value="Acetyltransf_17"/>
</dbReference>
<gene>
    <name evidence="6" type="ORF">Rhe02_91830</name>
</gene>
<dbReference type="PROSITE" id="PS51186">
    <property type="entry name" value="GNAT"/>
    <property type="match status" value="1"/>
</dbReference>
<dbReference type="CDD" id="cd04301">
    <property type="entry name" value="NAT_SF"/>
    <property type="match status" value="1"/>
</dbReference>
<proteinExistence type="inferred from homology"/>
<evidence type="ECO:0000313" key="6">
    <source>
        <dbReference type="EMBL" id="GIH11116.1"/>
    </source>
</evidence>